<dbReference type="EC" id="2.8.1.7" evidence="3"/>
<dbReference type="GO" id="GO:0051537">
    <property type="term" value="F:2 iron, 2 sulfur cluster binding"/>
    <property type="evidence" value="ECO:0007669"/>
    <property type="project" value="UniProtKB-KW"/>
</dbReference>
<dbReference type="SUPFAM" id="SSF53383">
    <property type="entry name" value="PLP-dependent transferases"/>
    <property type="match status" value="1"/>
</dbReference>
<comment type="caution">
    <text evidence="13">The sequence shown here is derived from an EMBL/GenBank/DDBJ whole genome shotgun (WGS) entry which is preliminary data.</text>
</comment>
<gene>
    <name evidence="13" type="ORF">BFW38_00995</name>
</gene>
<keyword evidence="6" id="KW-0479">Metal-binding</keyword>
<evidence type="ECO:0000256" key="5">
    <source>
        <dbReference type="ARBA" id="ARBA00022714"/>
    </source>
</evidence>
<evidence type="ECO:0000256" key="1">
    <source>
        <dbReference type="ARBA" id="ARBA00001933"/>
    </source>
</evidence>
<keyword evidence="4" id="KW-0808">Transferase</keyword>
<feature type="domain" description="Aminotransferase class V" evidence="12">
    <location>
        <begin position="4"/>
        <end position="364"/>
    </location>
</feature>
<evidence type="ECO:0000256" key="3">
    <source>
        <dbReference type="ARBA" id="ARBA00012239"/>
    </source>
</evidence>
<evidence type="ECO:0000256" key="7">
    <source>
        <dbReference type="ARBA" id="ARBA00022898"/>
    </source>
</evidence>
<keyword evidence="8" id="KW-0408">Iron</keyword>
<accession>A0A1E2VE40</accession>
<dbReference type="Pfam" id="PF00266">
    <property type="entry name" value="Aminotran_5"/>
    <property type="match status" value="1"/>
</dbReference>
<dbReference type="InterPro" id="IPR016454">
    <property type="entry name" value="Cysteine_dSase"/>
</dbReference>
<evidence type="ECO:0000313" key="14">
    <source>
        <dbReference type="Proteomes" id="UP000094291"/>
    </source>
</evidence>
<dbReference type="PIRSF" id="PIRSF005572">
    <property type="entry name" value="NifS"/>
    <property type="match status" value="1"/>
</dbReference>
<evidence type="ECO:0000259" key="12">
    <source>
        <dbReference type="Pfam" id="PF00266"/>
    </source>
</evidence>
<evidence type="ECO:0000256" key="2">
    <source>
        <dbReference type="ARBA" id="ARBA00006490"/>
    </source>
</evidence>
<comment type="similarity">
    <text evidence="2">Belongs to the class-V pyridoxal-phosphate-dependent aminotransferase family. NifS/IscS subfamily.</text>
</comment>
<dbReference type="InterPro" id="IPR000192">
    <property type="entry name" value="Aminotrans_V_dom"/>
</dbReference>
<dbReference type="STRING" id="197479.BFW38_00995"/>
<name>A0A1E2VE40_9GAMM</name>
<dbReference type="AlphaFoldDB" id="A0A1E2VE40"/>
<dbReference type="Gene3D" id="3.90.1150.10">
    <property type="entry name" value="Aspartate Aminotransferase, domain 1"/>
    <property type="match status" value="1"/>
</dbReference>
<keyword evidence="5" id="KW-0001">2Fe-2S</keyword>
<evidence type="ECO:0000256" key="4">
    <source>
        <dbReference type="ARBA" id="ARBA00022679"/>
    </source>
</evidence>
<comment type="catalytic activity">
    <reaction evidence="10">
        <text>(sulfur carrier)-H + L-cysteine = (sulfur carrier)-SH + L-alanine</text>
        <dbReference type="Rhea" id="RHEA:43892"/>
        <dbReference type="Rhea" id="RHEA-COMP:14737"/>
        <dbReference type="Rhea" id="RHEA-COMP:14739"/>
        <dbReference type="ChEBI" id="CHEBI:29917"/>
        <dbReference type="ChEBI" id="CHEBI:35235"/>
        <dbReference type="ChEBI" id="CHEBI:57972"/>
        <dbReference type="ChEBI" id="CHEBI:64428"/>
        <dbReference type="EC" id="2.8.1.7"/>
    </reaction>
</comment>
<dbReference type="InterPro" id="IPR015422">
    <property type="entry name" value="PyrdxlP-dep_Trfase_small"/>
</dbReference>
<dbReference type="FunFam" id="3.40.640.10:FF:000003">
    <property type="entry name" value="Cysteine desulfurase IscS"/>
    <property type="match status" value="1"/>
</dbReference>
<keyword evidence="7" id="KW-0663">Pyridoxal phosphate</keyword>
<evidence type="ECO:0000256" key="8">
    <source>
        <dbReference type="ARBA" id="ARBA00023004"/>
    </source>
</evidence>
<sequence>MAPIYLDNAATTPCDPAVAEVMMEYLTPEGLFANPASRSHLLGWQAEQVVEQARRQVADLIKANPREIVWTSGATESDNLALIGAARAYRHQGQHIITSAIEHKAVLDSAHWLAQEGFEVTYLQPDAQGVIHPEQVIEALRDDTILVSLMWVNNELGTINPIPAIAERLQSHPALFHVDAAQAAGKLPIDMQQVPVDLLSLSAHKVYGPKGVGALFVRREPQALIEPLIHGGGHERGMRSGTLATHQLAGMGKAFEIAAQRMSQDHDHLQACRDAFLKALEPIEYIHHGGQAHQVPNLLNLGFTGIEGETLLMALPDLAVSTGSACNSASVDPSFVLTGIGISREQALSSVRFSFGRFTEVEEASRAGQWVAEAVTRLRTP</sequence>
<evidence type="ECO:0000256" key="6">
    <source>
        <dbReference type="ARBA" id="ARBA00022723"/>
    </source>
</evidence>
<evidence type="ECO:0000313" key="13">
    <source>
        <dbReference type="EMBL" id="ODC05096.1"/>
    </source>
</evidence>
<dbReference type="InterPro" id="IPR015424">
    <property type="entry name" value="PyrdxlP-dep_Trfase"/>
</dbReference>
<dbReference type="Proteomes" id="UP000094291">
    <property type="component" value="Unassembled WGS sequence"/>
</dbReference>
<dbReference type="OrthoDB" id="9808002at2"/>
<comment type="cofactor">
    <cofactor evidence="1 11">
        <name>pyridoxal 5'-phosphate</name>
        <dbReference type="ChEBI" id="CHEBI:597326"/>
    </cofactor>
</comment>
<evidence type="ECO:0000256" key="10">
    <source>
        <dbReference type="ARBA" id="ARBA00050776"/>
    </source>
</evidence>
<dbReference type="PROSITE" id="PS00595">
    <property type="entry name" value="AA_TRANSFER_CLASS_5"/>
    <property type="match status" value="1"/>
</dbReference>
<dbReference type="PANTHER" id="PTHR11601:SF34">
    <property type="entry name" value="CYSTEINE DESULFURASE"/>
    <property type="match status" value="1"/>
</dbReference>
<dbReference type="Gene3D" id="3.40.640.10">
    <property type="entry name" value="Type I PLP-dependent aspartate aminotransferase-like (Major domain)"/>
    <property type="match status" value="1"/>
</dbReference>
<proteinExistence type="inferred from homology"/>
<dbReference type="GO" id="GO:0046872">
    <property type="term" value="F:metal ion binding"/>
    <property type="evidence" value="ECO:0007669"/>
    <property type="project" value="UniProtKB-KW"/>
</dbReference>
<keyword evidence="9" id="KW-0411">Iron-sulfur</keyword>
<keyword evidence="14" id="KW-1185">Reference proteome</keyword>
<evidence type="ECO:0000256" key="9">
    <source>
        <dbReference type="ARBA" id="ARBA00023014"/>
    </source>
</evidence>
<reference evidence="13 14" key="1">
    <citation type="submission" date="2016-08" db="EMBL/GenBank/DDBJ databases">
        <authorList>
            <person name="Seilhamer J.J."/>
        </authorList>
    </citation>
    <scope>NUCLEOTIDE SEQUENCE [LARGE SCALE GENOMIC DNA]</scope>
    <source>
        <strain evidence="13 14">PH27A</strain>
    </source>
</reference>
<evidence type="ECO:0000256" key="11">
    <source>
        <dbReference type="RuleBase" id="RU004504"/>
    </source>
</evidence>
<dbReference type="GO" id="GO:0031071">
    <property type="term" value="F:cysteine desulfurase activity"/>
    <property type="evidence" value="ECO:0007669"/>
    <property type="project" value="UniProtKB-EC"/>
</dbReference>
<dbReference type="InterPro" id="IPR015421">
    <property type="entry name" value="PyrdxlP-dep_Trfase_major"/>
</dbReference>
<organism evidence="13 14">
    <name type="scientific">Terasakiispira papahanaumokuakeensis</name>
    <dbReference type="NCBI Taxonomy" id="197479"/>
    <lineage>
        <taxon>Bacteria</taxon>
        <taxon>Pseudomonadati</taxon>
        <taxon>Pseudomonadota</taxon>
        <taxon>Gammaproteobacteria</taxon>
        <taxon>Oceanospirillales</taxon>
        <taxon>Terasakiispira</taxon>
    </lineage>
</organism>
<protein>
    <recommendedName>
        <fullName evidence="3">cysteine desulfurase</fullName>
        <ecNumber evidence="3">2.8.1.7</ecNumber>
    </recommendedName>
</protein>
<dbReference type="PANTHER" id="PTHR11601">
    <property type="entry name" value="CYSTEINE DESULFURYLASE FAMILY MEMBER"/>
    <property type="match status" value="1"/>
</dbReference>
<dbReference type="InterPro" id="IPR020578">
    <property type="entry name" value="Aminotrans_V_PyrdxlP_BS"/>
</dbReference>
<dbReference type="EMBL" id="MDTQ01000001">
    <property type="protein sequence ID" value="ODC05096.1"/>
    <property type="molecule type" value="Genomic_DNA"/>
</dbReference>